<reference evidence="6 7" key="1">
    <citation type="submission" date="2024-11" db="EMBL/GenBank/DDBJ databases">
        <title>A near-complete genome assembly of Cinchona calisaya.</title>
        <authorList>
            <person name="Lian D.C."/>
            <person name="Zhao X.W."/>
            <person name="Wei L."/>
        </authorList>
    </citation>
    <scope>NUCLEOTIDE SEQUENCE [LARGE SCALE GENOMIC DNA]</scope>
    <source>
        <tissue evidence="6">Nenye</tissue>
    </source>
</reference>
<comment type="subcellular location">
    <subcellularLocation>
        <location evidence="1">Nucleus</location>
    </subcellularLocation>
</comment>
<comment type="caution">
    <text evidence="6">The sequence shown here is derived from an EMBL/GenBank/DDBJ whole genome shotgun (WGS) entry which is preliminary data.</text>
</comment>
<accession>A0ABD2ZPP3</accession>
<evidence type="ECO:0008006" key="8">
    <source>
        <dbReference type="Google" id="ProtNLM"/>
    </source>
</evidence>
<dbReference type="Pfam" id="PF05132">
    <property type="entry name" value="RNA_pol_Rpc4"/>
    <property type="match status" value="1"/>
</dbReference>
<keyword evidence="4" id="KW-0539">Nucleus</keyword>
<evidence type="ECO:0000256" key="1">
    <source>
        <dbReference type="ARBA" id="ARBA00004123"/>
    </source>
</evidence>
<dbReference type="GO" id="GO:0005634">
    <property type="term" value="C:nucleus"/>
    <property type="evidence" value="ECO:0007669"/>
    <property type="project" value="UniProtKB-SubCell"/>
</dbReference>
<evidence type="ECO:0000256" key="3">
    <source>
        <dbReference type="ARBA" id="ARBA00023163"/>
    </source>
</evidence>
<dbReference type="PANTHER" id="PTHR13408">
    <property type="entry name" value="DNA-DIRECTED RNA POLYMERASE III"/>
    <property type="match status" value="1"/>
</dbReference>
<keyword evidence="2" id="KW-0240">DNA-directed RNA polymerase</keyword>
<dbReference type="Proteomes" id="UP001630127">
    <property type="component" value="Unassembled WGS sequence"/>
</dbReference>
<evidence type="ECO:0000256" key="5">
    <source>
        <dbReference type="SAM" id="MobiDB-lite"/>
    </source>
</evidence>
<gene>
    <name evidence="6" type="ORF">ACH5RR_019555</name>
</gene>
<feature type="compositionally biased region" description="Acidic residues" evidence="5">
    <location>
        <begin position="72"/>
        <end position="81"/>
    </location>
</feature>
<feature type="region of interest" description="Disordered" evidence="5">
    <location>
        <begin position="269"/>
        <end position="295"/>
    </location>
</feature>
<feature type="region of interest" description="Disordered" evidence="5">
    <location>
        <begin position="120"/>
        <end position="155"/>
    </location>
</feature>
<dbReference type="AlphaFoldDB" id="A0ABD2ZPP3"/>
<proteinExistence type="predicted"/>
<dbReference type="InterPro" id="IPR007811">
    <property type="entry name" value="RPC4"/>
</dbReference>
<dbReference type="GO" id="GO:0000428">
    <property type="term" value="C:DNA-directed RNA polymerase complex"/>
    <property type="evidence" value="ECO:0007669"/>
    <property type="project" value="UniProtKB-KW"/>
</dbReference>
<dbReference type="EMBL" id="JBJUIK010000008">
    <property type="protein sequence ID" value="KAL3521406.1"/>
    <property type="molecule type" value="Genomic_DNA"/>
</dbReference>
<protein>
    <recommendedName>
        <fullName evidence="8">DNA-directed RNA polymerase III subunit RPC4</fullName>
    </recommendedName>
</protein>
<dbReference type="PANTHER" id="PTHR13408:SF0">
    <property type="entry name" value="DNA-DIRECTED RNA POLYMERASE III SUBUNIT RPC4"/>
    <property type="match status" value="1"/>
</dbReference>
<feature type="region of interest" description="Disordered" evidence="5">
    <location>
        <begin position="51"/>
        <end position="81"/>
    </location>
</feature>
<evidence type="ECO:0000313" key="7">
    <source>
        <dbReference type="Proteomes" id="UP001630127"/>
    </source>
</evidence>
<evidence type="ECO:0000313" key="6">
    <source>
        <dbReference type="EMBL" id="KAL3521406.1"/>
    </source>
</evidence>
<name>A0ABD2ZPP3_9GENT</name>
<keyword evidence="3" id="KW-0804">Transcription</keyword>
<evidence type="ECO:0000256" key="2">
    <source>
        <dbReference type="ARBA" id="ARBA00022478"/>
    </source>
</evidence>
<sequence>MFLKQPDACIYNSGQEDGLLLVSEVTGTNFLRPVHVLWSLYEDENMVKFAPKGPPRRKSKLLQPKTEAAIGDNDDGDDDTNEALLRKVNDHLARRRPQAEKKSSVQVTFAHGVASSTLLRTYGTAKEGSSDRRSNSTAMEGSGDRSNGIGLRGSAADAGQDIISLPSTTRTDWMVESSENATGSLFKQKKREYKEPWDYNHSYYPVTLPLRRPYSGDPEVLDQDEFGEARTASENDESSINSASDLGLLEEGDGVKMLYLQLPANLPFGKRPAGTDSKERASSSTPGGTVASAMTKGKEIPGSFSMVSGSAKGKEMVNNSMVTNFSKKVCSLEELPPGYMGKMLVYKSGAVKLKLGDVLYDVSPGSNCTFAQDIVAINTSDKDCCDLGELSKRAVVTPDIDSLLDPVIHLS</sequence>
<evidence type="ECO:0000256" key="4">
    <source>
        <dbReference type="ARBA" id="ARBA00023242"/>
    </source>
</evidence>
<organism evidence="6 7">
    <name type="scientific">Cinchona calisaya</name>
    <dbReference type="NCBI Taxonomy" id="153742"/>
    <lineage>
        <taxon>Eukaryota</taxon>
        <taxon>Viridiplantae</taxon>
        <taxon>Streptophyta</taxon>
        <taxon>Embryophyta</taxon>
        <taxon>Tracheophyta</taxon>
        <taxon>Spermatophyta</taxon>
        <taxon>Magnoliopsida</taxon>
        <taxon>eudicotyledons</taxon>
        <taxon>Gunneridae</taxon>
        <taxon>Pentapetalae</taxon>
        <taxon>asterids</taxon>
        <taxon>lamiids</taxon>
        <taxon>Gentianales</taxon>
        <taxon>Rubiaceae</taxon>
        <taxon>Cinchonoideae</taxon>
        <taxon>Cinchoneae</taxon>
        <taxon>Cinchona</taxon>
    </lineage>
</organism>
<keyword evidence="7" id="KW-1185">Reference proteome</keyword>